<feature type="compositionally biased region" description="Low complexity" evidence="1">
    <location>
        <begin position="67"/>
        <end position="76"/>
    </location>
</feature>
<evidence type="ECO:0000313" key="4">
    <source>
        <dbReference type="Proteomes" id="UP000613743"/>
    </source>
</evidence>
<feature type="region of interest" description="Disordered" evidence="1">
    <location>
        <begin position="47"/>
        <end position="106"/>
    </location>
</feature>
<dbReference type="PANTHER" id="PTHR37533:SF2">
    <property type="entry name" value="FLAGELLAR HOOK-LENGTH CONTROL PROTEIN"/>
    <property type="match status" value="1"/>
</dbReference>
<dbReference type="EMBL" id="BMPZ01000001">
    <property type="protein sequence ID" value="GGI67506.1"/>
    <property type="molecule type" value="Genomic_DNA"/>
</dbReference>
<dbReference type="InterPro" id="IPR038610">
    <property type="entry name" value="FliK-like_C_sf"/>
</dbReference>
<sequence>MSQLTNTLMGITTETNLSKSSADLQVSDSEVFSAEFSKAKQNYSSTLATSSVAADVESHTNETPKTSQQQAQQSSAKMVFEQIAMSEQIDKSQKSAADSGEDLPLEDKGAKKVTIADLKSQSLLVSEPVTPALKPSKEKETTPLQPGNVEQHPGKPTKYILPIEDSIEQFEAVTPLKGDVSITDKASSIVAGVDVAKDVSKSESKIVDSQKLDMQRANQSTNTNAGTQESKHIFTERFVNGTQDEPELVEQSRYNKDRYFALENESRQKGSTVNSAANQFATQQEKSKLNIDSSTKTTGAENTQIVDKASHEGKAVISEDAAENKPVVSKEVTESKSGSSLKFTELNVELAESKHVTQTDKKDHSSARAQIQVEPQTLAVDKIVKPTESTNLESKVTVKFEPAKVEVPPQFSKAEPNNAQADFKSPTLLSDADTVSMSTAGKTSELVHQAQMQVNSAMKPEQAKQNLAAEPVQSEISKQLNLMLKGSAEDAIKSSQPIENALSAALKGSERSLTAPPNGTIISAAEVLGKEPQKNIENLELAKAQLEIGKKADLIPKIQTDAKSLLAASQEAMQLAHSAKGLGLEVSGVDKAFELELDNRLQSVGHSLQSSAQVRQDVQQIQVSLRQPSEASLSMAQVIQRFAPVMQKQLLGLVNRGVQHAEIRLDPAELGSMVVKIQVQGDQTQVQFQASQAQTRDVLEQAMPRLREMLQQHGMELADGQVSQEQNHGQSRHEEETQIGYSAEEQLEISAEELVLSTNQATSYETGIDYYA</sequence>
<evidence type="ECO:0000259" key="2">
    <source>
        <dbReference type="Pfam" id="PF02120"/>
    </source>
</evidence>
<feature type="domain" description="Flagellar hook-length control protein-like C-terminal" evidence="2">
    <location>
        <begin position="650"/>
        <end position="730"/>
    </location>
</feature>
<comment type="caution">
    <text evidence="3">The sequence shown here is derived from an EMBL/GenBank/DDBJ whole genome shotgun (WGS) entry which is preliminary data.</text>
</comment>
<feature type="region of interest" description="Disordered" evidence="1">
    <location>
        <begin position="126"/>
        <end position="157"/>
    </location>
</feature>
<reference evidence="3" key="1">
    <citation type="journal article" date="2014" name="Int. J. Syst. Evol. Microbiol.">
        <title>Complete genome sequence of Corynebacterium casei LMG S-19264T (=DSM 44701T), isolated from a smear-ripened cheese.</title>
        <authorList>
            <consortium name="US DOE Joint Genome Institute (JGI-PGF)"/>
            <person name="Walter F."/>
            <person name="Albersmeier A."/>
            <person name="Kalinowski J."/>
            <person name="Ruckert C."/>
        </authorList>
    </citation>
    <scope>NUCLEOTIDE SEQUENCE</scope>
    <source>
        <strain evidence="3">JCM 30804</strain>
    </source>
</reference>
<accession>A0A917JHC0</accession>
<organism evidence="3 4">
    <name type="scientific">Shewanella gelidii</name>
    <dbReference type="NCBI Taxonomy" id="1642821"/>
    <lineage>
        <taxon>Bacteria</taxon>
        <taxon>Pseudomonadati</taxon>
        <taxon>Pseudomonadota</taxon>
        <taxon>Gammaproteobacteria</taxon>
        <taxon>Alteromonadales</taxon>
        <taxon>Shewanellaceae</taxon>
        <taxon>Shewanella</taxon>
    </lineage>
</organism>
<dbReference type="RefSeq" id="WP_188916773.1">
    <property type="nucleotide sequence ID" value="NZ_BMPZ01000001.1"/>
</dbReference>
<proteinExistence type="predicted"/>
<dbReference type="AlphaFoldDB" id="A0A917JHC0"/>
<dbReference type="Pfam" id="PF02120">
    <property type="entry name" value="Flg_hook"/>
    <property type="match status" value="1"/>
</dbReference>
<feature type="region of interest" description="Disordered" evidence="1">
    <location>
        <begin position="1"/>
        <end position="24"/>
    </location>
</feature>
<evidence type="ECO:0000256" key="1">
    <source>
        <dbReference type="SAM" id="MobiDB-lite"/>
    </source>
</evidence>
<name>A0A917JHC0_9GAMM</name>
<dbReference type="PANTHER" id="PTHR37533">
    <property type="entry name" value="FLAGELLAR HOOK-LENGTH CONTROL PROTEIN"/>
    <property type="match status" value="1"/>
</dbReference>
<keyword evidence="4" id="KW-1185">Reference proteome</keyword>
<dbReference type="InterPro" id="IPR052563">
    <property type="entry name" value="FliK"/>
</dbReference>
<dbReference type="Proteomes" id="UP000613743">
    <property type="component" value="Unassembled WGS sequence"/>
</dbReference>
<dbReference type="CDD" id="cd17470">
    <property type="entry name" value="T3SS_Flik_C"/>
    <property type="match status" value="1"/>
</dbReference>
<reference evidence="3" key="2">
    <citation type="submission" date="2020-09" db="EMBL/GenBank/DDBJ databases">
        <authorList>
            <person name="Sun Q."/>
            <person name="Ohkuma M."/>
        </authorList>
    </citation>
    <scope>NUCLEOTIDE SEQUENCE</scope>
    <source>
        <strain evidence="3">JCM 30804</strain>
    </source>
</reference>
<evidence type="ECO:0000313" key="3">
    <source>
        <dbReference type="EMBL" id="GGI67506.1"/>
    </source>
</evidence>
<dbReference type="InterPro" id="IPR021136">
    <property type="entry name" value="Flagellar_hook_control-like_C"/>
</dbReference>
<protein>
    <recommendedName>
        <fullName evidence="2">Flagellar hook-length control protein-like C-terminal domain-containing protein</fullName>
    </recommendedName>
</protein>
<gene>
    <name evidence="3" type="ORF">GCM10009332_00890</name>
</gene>
<dbReference type="Gene3D" id="3.30.750.140">
    <property type="match status" value="1"/>
</dbReference>